<evidence type="ECO:0000313" key="4">
    <source>
        <dbReference type="Proteomes" id="UP000229703"/>
    </source>
</evidence>
<evidence type="ECO:0000313" key="3">
    <source>
        <dbReference type="EMBL" id="PIX76700.1"/>
    </source>
</evidence>
<feature type="transmembrane region" description="Helical" evidence="1">
    <location>
        <begin position="36"/>
        <end position="54"/>
    </location>
</feature>
<dbReference type="InterPro" id="IPR046712">
    <property type="entry name" value="DUF6785"/>
</dbReference>
<feature type="domain" description="DUF6785" evidence="2">
    <location>
        <begin position="4"/>
        <end position="465"/>
    </location>
</feature>
<feature type="transmembrane region" description="Helical" evidence="1">
    <location>
        <begin position="347"/>
        <end position="368"/>
    </location>
</feature>
<proteinExistence type="predicted"/>
<feature type="transmembrane region" description="Helical" evidence="1">
    <location>
        <begin position="437"/>
        <end position="458"/>
    </location>
</feature>
<feature type="transmembrane region" description="Helical" evidence="1">
    <location>
        <begin position="242"/>
        <end position="261"/>
    </location>
</feature>
<dbReference type="Proteomes" id="UP000229703">
    <property type="component" value="Unassembled WGS sequence"/>
</dbReference>
<evidence type="ECO:0000256" key="1">
    <source>
        <dbReference type="SAM" id="Phobius"/>
    </source>
</evidence>
<evidence type="ECO:0000259" key="2">
    <source>
        <dbReference type="Pfam" id="PF20581"/>
    </source>
</evidence>
<dbReference type="AlphaFoldDB" id="A0A2M7M1W7"/>
<reference evidence="4" key="1">
    <citation type="submission" date="2017-09" db="EMBL/GenBank/DDBJ databases">
        <title>Depth-based differentiation of microbial function through sediment-hosted aquifers and enrichment of novel symbionts in the deep terrestrial subsurface.</title>
        <authorList>
            <person name="Probst A.J."/>
            <person name="Ladd B."/>
            <person name="Jarett J.K."/>
            <person name="Geller-Mcgrath D.E."/>
            <person name="Sieber C.M.K."/>
            <person name="Emerson J.B."/>
            <person name="Anantharaman K."/>
            <person name="Thomas B.C."/>
            <person name="Malmstrom R."/>
            <person name="Stieglmeier M."/>
            <person name="Klingl A."/>
            <person name="Woyke T."/>
            <person name="Ryan C.M."/>
            <person name="Banfield J.F."/>
        </authorList>
    </citation>
    <scope>NUCLEOTIDE SEQUENCE [LARGE SCALE GENOMIC DNA]</scope>
</reference>
<feature type="transmembrane region" description="Helical" evidence="1">
    <location>
        <begin position="218"/>
        <end position="235"/>
    </location>
</feature>
<feature type="non-terminal residue" evidence="3">
    <location>
        <position position="465"/>
    </location>
</feature>
<feature type="transmembrane region" description="Helical" evidence="1">
    <location>
        <begin position="281"/>
        <end position="299"/>
    </location>
</feature>
<feature type="transmembrane region" description="Helical" evidence="1">
    <location>
        <begin position="380"/>
        <end position="400"/>
    </location>
</feature>
<keyword evidence="1" id="KW-0812">Transmembrane</keyword>
<feature type="transmembrane region" description="Helical" evidence="1">
    <location>
        <begin position="6"/>
        <end position="24"/>
    </location>
</feature>
<organism evidence="3 4">
    <name type="scientific">bacterium (Candidatus Ratteibacteria) CG_4_10_14_3_um_filter_41_18</name>
    <dbReference type="NCBI Taxonomy" id="2014287"/>
    <lineage>
        <taxon>Bacteria</taxon>
        <taxon>Candidatus Ratteibacteria</taxon>
    </lineage>
</organism>
<accession>A0A2M7M1W7</accession>
<feature type="transmembrane region" description="Helical" evidence="1">
    <location>
        <begin position="177"/>
        <end position="198"/>
    </location>
</feature>
<gene>
    <name evidence="3" type="ORF">COZ37_06515</name>
</gene>
<feature type="transmembrane region" description="Helical" evidence="1">
    <location>
        <begin position="320"/>
        <end position="341"/>
    </location>
</feature>
<keyword evidence="1" id="KW-1133">Transmembrane helix</keyword>
<keyword evidence="1" id="KW-0472">Membrane</keyword>
<protein>
    <recommendedName>
        <fullName evidence="2">DUF6785 domain-containing protein</fullName>
    </recommendedName>
</protein>
<dbReference type="EMBL" id="PFJK01000285">
    <property type="protein sequence ID" value="PIX76700.1"/>
    <property type="molecule type" value="Genomic_DNA"/>
</dbReference>
<comment type="caution">
    <text evidence="3">The sequence shown here is derived from an EMBL/GenBank/DDBJ whole genome shotgun (WGS) entry which is preliminary data.</text>
</comment>
<feature type="transmembrane region" description="Helical" evidence="1">
    <location>
        <begin position="117"/>
        <end position="138"/>
    </location>
</feature>
<name>A0A2M7M1W7_9BACT</name>
<sequence>MLTALPLIATTLLFLLILLINVPLSKLKRGLRPGELLIVFIMMLVGCSIPTMGLSEQLLPILAGGRYYATEFNRWEGLIFSHMPDWLAVKDSEAVRCFFEGLPKGGRIPWAAWKAPLIAWLSFILALYAVMYSMMVIIRKQWMEKERLLYPLMQLPEEMVESPKEGSTINQFFKNPVLWLGISVPVVISSINGLHTYFHFIPEITLNSGFPIFRNTTGVYMQISFPVIGITYLLSTSLSLSLWLFSILGTIQTGIFNILGYSIGAREAYCAYSPSVSHQGFGAMIVLVIFIIWMAKGHLKDVFRKAFKGDKNIDDNDEALSYRAAVFILIFGLIFMMGWLVKSGLPIHIAMLLMVAAFVVFIALTRVIVQGGMLVVKSPLTPQVFTIAAVGSNAIGLSGLTALAYSFIWCADLKVFLMPYVAHSFKLVEEIKMNKRLITLSILIAVLVSMAGSIYTVMKLSYRYG</sequence>
<dbReference type="Pfam" id="PF20581">
    <property type="entry name" value="DUF6785"/>
    <property type="match status" value="1"/>
</dbReference>